<dbReference type="FunFam" id="3.90.230.10:FF:000009">
    <property type="entry name" value="xaa-Pro aminopeptidase 2"/>
    <property type="match status" value="1"/>
</dbReference>
<evidence type="ECO:0000259" key="6">
    <source>
        <dbReference type="Pfam" id="PF16188"/>
    </source>
</evidence>
<comment type="similarity">
    <text evidence="1">Belongs to the peptidase M24B family.</text>
</comment>
<dbReference type="SUPFAM" id="SSF55920">
    <property type="entry name" value="Creatinase/aminopeptidase"/>
    <property type="match status" value="1"/>
</dbReference>
<evidence type="ECO:0000313" key="8">
    <source>
        <dbReference type="Proteomes" id="UP000191055"/>
    </source>
</evidence>
<evidence type="ECO:0000259" key="5">
    <source>
        <dbReference type="Pfam" id="PF01321"/>
    </source>
</evidence>
<dbReference type="SUPFAM" id="SSF53092">
    <property type="entry name" value="Creatinase/prolidase N-terminal domain"/>
    <property type="match status" value="1"/>
</dbReference>
<feature type="domain" description="Peptidase M24 C-terminal" evidence="6">
    <location>
        <begin position="533"/>
        <end position="592"/>
    </location>
</feature>
<keyword evidence="2" id="KW-0479">Metal-binding</keyword>
<dbReference type="Pfam" id="PF16189">
    <property type="entry name" value="Creatinase_N_2"/>
    <property type="match status" value="1"/>
</dbReference>
<name>A0A1T5H397_9BACT</name>
<feature type="domain" description="Peptidase M24" evidence="4">
    <location>
        <begin position="318"/>
        <end position="524"/>
    </location>
</feature>
<dbReference type="STRING" id="889453.SAMN03080601_02064"/>
<accession>A0A1T5H397</accession>
<proteinExistence type="inferred from homology"/>
<keyword evidence="7" id="KW-0031">Aminopeptidase</keyword>
<dbReference type="EMBL" id="FUYV01000011">
    <property type="protein sequence ID" value="SKC15167.1"/>
    <property type="molecule type" value="Genomic_DNA"/>
</dbReference>
<dbReference type="FunFam" id="3.40.350.10:FF:000003">
    <property type="entry name" value="Xaa-pro aminopeptidase P"/>
    <property type="match status" value="1"/>
</dbReference>
<dbReference type="InterPro" id="IPR029149">
    <property type="entry name" value="Creatin/AminoP/Spt16_N"/>
</dbReference>
<dbReference type="KEGG" id="asx:CDL62_17995"/>
<evidence type="ECO:0000256" key="1">
    <source>
        <dbReference type="ARBA" id="ARBA00008766"/>
    </source>
</evidence>
<dbReference type="InterPro" id="IPR032416">
    <property type="entry name" value="Peptidase_M24_C"/>
</dbReference>
<reference evidence="7 8" key="1">
    <citation type="submission" date="2017-02" db="EMBL/GenBank/DDBJ databases">
        <authorList>
            <person name="Peterson S.W."/>
        </authorList>
    </citation>
    <scope>NUCLEOTIDE SEQUENCE [LARGE SCALE GENOMIC DNA]</scope>
    <source>
        <strain evidence="7 8">DSM 24412</strain>
    </source>
</reference>
<dbReference type="GO" id="GO:0070006">
    <property type="term" value="F:metalloaminopeptidase activity"/>
    <property type="evidence" value="ECO:0007669"/>
    <property type="project" value="InterPro"/>
</dbReference>
<dbReference type="Gene3D" id="3.40.350.10">
    <property type="entry name" value="Creatinase/prolidase N-terminal domain"/>
    <property type="match status" value="2"/>
</dbReference>
<dbReference type="Pfam" id="PF00557">
    <property type="entry name" value="Peptidase_M24"/>
    <property type="match status" value="1"/>
</dbReference>
<evidence type="ECO:0000259" key="4">
    <source>
        <dbReference type="Pfam" id="PF00557"/>
    </source>
</evidence>
<dbReference type="GO" id="GO:0046872">
    <property type="term" value="F:metal ion binding"/>
    <property type="evidence" value="ECO:0007669"/>
    <property type="project" value="UniProtKB-KW"/>
</dbReference>
<dbReference type="GO" id="GO:0005737">
    <property type="term" value="C:cytoplasm"/>
    <property type="evidence" value="ECO:0007669"/>
    <property type="project" value="UniProtKB-ARBA"/>
</dbReference>
<dbReference type="Gene3D" id="3.90.230.10">
    <property type="entry name" value="Creatinase/methionine aminopeptidase superfamily"/>
    <property type="match status" value="1"/>
</dbReference>
<dbReference type="RefSeq" id="WP_079557794.1">
    <property type="nucleotide sequence ID" value="NZ_CP021904.1"/>
</dbReference>
<keyword evidence="3" id="KW-0378">Hydrolase</keyword>
<dbReference type="CDD" id="cd01085">
    <property type="entry name" value="APP"/>
    <property type="match status" value="1"/>
</dbReference>
<dbReference type="InterPro" id="IPR033740">
    <property type="entry name" value="Pept_M24B"/>
</dbReference>
<dbReference type="InterPro" id="IPR000587">
    <property type="entry name" value="Creatinase_N"/>
</dbReference>
<dbReference type="AlphaFoldDB" id="A0A1T5H397"/>
<dbReference type="Pfam" id="PF16188">
    <property type="entry name" value="Peptidase_M24_C"/>
    <property type="match status" value="1"/>
</dbReference>
<dbReference type="InterPro" id="IPR000994">
    <property type="entry name" value="Pept_M24"/>
</dbReference>
<dbReference type="InterPro" id="IPR050422">
    <property type="entry name" value="X-Pro_aminopeptidase_P"/>
</dbReference>
<dbReference type="PANTHER" id="PTHR43763:SF6">
    <property type="entry name" value="XAA-PRO AMINOPEPTIDASE 1"/>
    <property type="match status" value="1"/>
</dbReference>
<evidence type="ECO:0000256" key="2">
    <source>
        <dbReference type="ARBA" id="ARBA00022723"/>
    </source>
</evidence>
<keyword evidence="7" id="KW-0645">Protease</keyword>
<sequence length="592" mass="67083">MYTSDKLLLIRSKMEIQGIQACIIPYGDQHLSEYPAEHWKTRDWISNFTGSAGTLVITAHEAGLWTDSRYFLQAENQLDTSCVQLFKEGMPDVPEYAEWLTHVLEPGDKVGINGVLFSVSQVRKLVKTLRDHRIQSDLKFTLAEECWDTRPPIPEDSVFEHDDKFCGQTRAAKLEAIRKYMRKQKISHYIVSMLDEVAWVLNLRGTDVPYNPVFHSFLIIEHDQVRFFIDPHKLTAGIARKLDADNIKVSLYDDFYQHVQDITSEARFLIDPDRTNYTIFATMSQAAQKIEERSIVSILKARKTNKEIENFRTTLINDGVAMVQFLKWLEDHVGSGSITELSAAKQLKSFRAKLPGFSGESFSTISGYKGHGAIVHYSVNRESDITLQPEGLFLIDSGGQYPGGTTDITRTVALGDFPEQAAVDYTLVLQGHIALATAIFPNGTRGVHLDPLARKAMWKFGINYGHGTGHGIGYFLNVHEGPQSIRPQDNGVELEPGMITSNEPGIYRTGEYGIRIENLILCKEKIETEFGLFMEFETLSLCPIDTKMVKKELLSSDETEWLNSYHKMVYDKLAPMLDEEHKTWLKNKTTAI</sequence>
<feature type="domain" description="Creatinase N-terminal" evidence="5">
    <location>
        <begin position="10"/>
        <end position="132"/>
    </location>
</feature>
<organism evidence="7 8">
    <name type="scientific">Alkalitalea saponilacus</name>
    <dbReference type="NCBI Taxonomy" id="889453"/>
    <lineage>
        <taxon>Bacteria</taxon>
        <taxon>Pseudomonadati</taxon>
        <taxon>Bacteroidota</taxon>
        <taxon>Bacteroidia</taxon>
        <taxon>Marinilabiliales</taxon>
        <taxon>Marinilabiliaceae</taxon>
        <taxon>Alkalitalea</taxon>
    </lineage>
</organism>
<evidence type="ECO:0000313" key="7">
    <source>
        <dbReference type="EMBL" id="SKC15167.1"/>
    </source>
</evidence>
<gene>
    <name evidence="7" type="ORF">SAMN03080601_02064</name>
</gene>
<dbReference type="Proteomes" id="UP000191055">
    <property type="component" value="Unassembled WGS sequence"/>
</dbReference>
<dbReference type="PANTHER" id="PTHR43763">
    <property type="entry name" value="XAA-PRO AMINOPEPTIDASE 1"/>
    <property type="match status" value="1"/>
</dbReference>
<dbReference type="InterPro" id="IPR036005">
    <property type="entry name" value="Creatinase/aminopeptidase-like"/>
</dbReference>
<keyword evidence="8" id="KW-1185">Reference proteome</keyword>
<protein>
    <submittedName>
        <fullName evidence="7">Xaa-Pro aminopeptidase</fullName>
    </submittedName>
</protein>
<dbReference type="Pfam" id="PF01321">
    <property type="entry name" value="Creatinase_N"/>
    <property type="match status" value="1"/>
</dbReference>
<evidence type="ECO:0000256" key="3">
    <source>
        <dbReference type="ARBA" id="ARBA00022801"/>
    </source>
</evidence>